<dbReference type="InterPro" id="IPR029053">
    <property type="entry name" value="Viral_coat"/>
</dbReference>
<dbReference type="GO" id="GO:0019028">
    <property type="term" value="C:viral capsid"/>
    <property type="evidence" value="ECO:0007669"/>
    <property type="project" value="UniProtKB-KW"/>
</dbReference>
<evidence type="ECO:0000259" key="4">
    <source>
        <dbReference type="Pfam" id="PF00073"/>
    </source>
</evidence>
<keyword evidence="2" id="KW-0167">Capsid protein</keyword>
<organism evidence="7">
    <name type="scientific">Picornavirales sp</name>
    <dbReference type="NCBI Taxonomy" id="1955153"/>
    <lineage>
        <taxon>Viruses</taxon>
        <taxon>Riboviria</taxon>
        <taxon>Orthornavirae</taxon>
        <taxon>Pisuviricota</taxon>
        <taxon>Pisoniviricetes</taxon>
        <taxon>Picornavirales</taxon>
    </lineage>
</organism>
<reference evidence="7" key="1">
    <citation type="submission" date="2019-05" db="EMBL/GenBank/DDBJ databases">
        <title>Metatranscriptomic reconstruction reveals RNA viruses with the potential to shape carbon cycling in soil.</title>
        <authorList>
            <person name="Starr E.P."/>
            <person name="Nuccio E."/>
            <person name="Pett-Ridge J."/>
            <person name="Banfield J.F."/>
            <person name="Firestone M.K."/>
        </authorList>
    </citation>
    <scope>NUCLEOTIDE SEQUENCE</scope>
    <source>
        <strain evidence="7">H3_Rhizo_Litter_14_scaffold_58</strain>
    </source>
</reference>
<dbReference type="Pfam" id="PF00073">
    <property type="entry name" value="Rhv"/>
    <property type="match status" value="2"/>
</dbReference>
<proteinExistence type="predicted"/>
<evidence type="ECO:0000256" key="1">
    <source>
        <dbReference type="ARBA" id="ARBA00004328"/>
    </source>
</evidence>
<keyword evidence="3" id="KW-0946">Virion</keyword>
<comment type="subcellular location">
    <subcellularLocation>
        <location evidence="1">Virion</location>
    </subcellularLocation>
</comment>
<accession>A0A514D199</accession>
<dbReference type="InterPro" id="IPR001676">
    <property type="entry name" value="Picornavirus_capsid"/>
</dbReference>
<dbReference type="GO" id="GO:0005198">
    <property type="term" value="F:structural molecule activity"/>
    <property type="evidence" value="ECO:0007669"/>
    <property type="project" value="InterPro"/>
</dbReference>
<dbReference type="InterPro" id="IPR024343">
    <property type="entry name" value="VP4_dicistrovir"/>
</dbReference>
<protein>
    <recommendedName>
        <fullName evidence="8">Picornavirus capsid domain-containing protein</fullName>
    </recommendedName>
</protein>
<dbReference type="Pfam" id="PF08762">
    <property type="entry name" value="CRPV_capsid"/>
    <property type="match status" value="1"/>
</dbReference>
<evidence type="ECO:0000256" key="2">
    <source>
        <dbReference type="ARBA" id="ARBA00022561"/>
    </source>
</evidence>
<feature type="domain" description="Dicistrovirus capsid-polyprotein C-terminal" evidence="5">
    <location>
        <begin position="480"/>
        <end position="713"/>
    </location>
</feature>
<sequence length="721" mass="79151">MPLAAFNSTQGQLWKNKLTGFFGIRMDMRFRIVINANRFQQGRYIIGWVPLAGIAHTTSDLKAVNINNMHMATLVQRTTVPHVEFDLATETSAELLIPFVSTQNFWPLNSVISGIDVSSLGYLSLYPYSPLVSPAGSTVASYTLYVSFENIKLFGAASPQAGIRDKEISNKMNGPISGIASAVSRGFREFSTIPALSEVAGTISWISDRIARTANMFGFSKPTQGDSLSKFILLNNSCHSQVDGDSEARSLGFISKPGVMLNHGLSGSTIDEMDFSYIVRKYAYFKQFNWTLLSTGVLVTQKVIPVVSVGGSTVVSFPPISYLTNFFSYWRGSIKYRFKIVKTEFHSGRIQVCFYPTDESVLTSSAYYVNRQIIDIRDHNEFEVTVPYISRSPYANVADNESIGTLTIEVVDALVAPATVNNYVTFLMEICGGDDFEVAQPKDYAVAFTYAIPQSGLDKTSKSISFCIGNSIVNANPITASALVVGDKISSLRSLLKRFTPMLPNSTLAASQSRPTTSLITVTPDMLTVMGTGTRTYYYNPDNVALWAPCYALWNGGIRIKDNITVAASTTPANISFSNTATATLYPANNYFGTDSQPIMNNNGAIPAYTNLNTVIQNININPSLVLEIPQYTQNLSRCIADVISFTQDSPSSYLQYQYSGSNTNAKLYINAPVALGPTPASLLTYNLHNIYRSLSDDAQFSTFISIPPVVEINYINYGFY</sequence>
<dbReference type="InterPro" id="IPR014872">
    <property type="entry name" value="Dicistrovirus_capsid-polyPr_C"/>
</dbReference>
<dbReference type="Gene3D" id="2.60.120.20">
    <property type="match status" value="3"/>
</dbReference>
<feature type="domain" description="Picornavirus capsid" evidence="4">
    <location>
        <begin position="323"/>
        <end position="410"/>
    </location>
</feature>
<dbReference type="CDD" id="cd00205">
    <property type="entry name" value="rhv_like"/>
    <property type="match status" value="2"/>
</dbReference>
<dbReference type="EMBL" id="MN033327">
    <property type="protein sequence ID" value="QDH87375.1"/>
    <property type="molecule type" value="Genomic_RNA"/>
</dbReference>
<evidence type="ECO:0000313" key="7">
    <source>
        <dbReference type="EMBL" id="QDH87375.1"/>
    </source>
</evidence>
<name>A0A514D199_9VIRU</name>
<feature type="domain" description="Picornavirus capsid" evidence="4">
    <location>
        <begin position="13"/>
        <end position="104"/>
    </location>
</feature>
<evidence type="ECO:0000256" key="3">
    <source>
        <dbReference type="ARBA" id="ARBA00022844"/>
    </source>
</evidence>
<feature type="domain" description="Capsid protein VP4 dicistrovirus" evidence="6">
    <location>
        <begin position="170"/>
        <end position="219"/>
    </location>
</feature>
<dbReference type="InterPro" id="IPR033703">
    <property type="entry name" value="Rhv-like"/>
</dbReference>
<evidence type="ECO:0008006" key="8">
    <source>
        <dbReference type="Google" id="ProtNLM"/>
    </source>
</evidence>
<evidence type="ECO:0000259" key="5">
    <source>
        <dbReference type="Pfam" id="PF08762"/>
    </source>
</evidence>
<evidence type="ECO:0000259" key="6">
    <source>
        <dbReference type="Pfam" id="PF11492"/>
    </source>
</evidence>
<dbReference type="Pfam" id="PF11492">
    <property type="entry name" value="Dicistro_VP4"/>
    <property type="match status" value="1"/>
</dbReference>
<gene>
    <name evidence="7" type="ORF">H3RhizoLitter1458_000001</name>
</gene>
<dbReference type="SUPFAM" id="SSF88633">
    <property type="entry name" value="Positive stranded ssRNA viruses"/>
    <property type="match status" value="3"/>
</dbReference>